<name>A0A179HR33_PURLI</name>
<gene>
    <name evidence="1" type="ORF">VFPBJ_10582</name>
    <name evidence="2" type="ORF">VFPFJ_02037</name>
</gene>
<dbReference type="Proteomes" id="UP000078340">
    <property type="component" value="Unassembled WGS sequence"/>
</dbReference>
<sequence>MCRGRQSTSDWGIGGVLIQRLSISLCRDLCRRTKSIDEGPIMMLGEAFAKSTPCARFASSCADDSPCTCKSSRATPALTHFRLIEPPLRRKTRAFPASANRAGLGIATTKTSDCTLRGVALDEADECHSARALSLRSRPAQT</sequence>
<evidence type="ECO:0000313" key="3">
    <source>
        <dbReference type="Proteomes" id="UP000078340"/>
    </source>
</evidence>
<dbReference type="EMBL" id="LSBH01000010">
    <property type="protein sequence ID" value="OAQ71803.1"/>
    <property type="molecule type" value="Genomic_DNA"/>
</dbReference>
<reference evidence="2 3" key="1">
    <citation type="submission" date="2016-02" db="EMBL/GenBank/DDBJ databases">
        <title>Biosynthesis of antibiotic leucinostatins and their inhibition on Phytophthora in bio-control Purpureocillium lilacinum.</title>
        <authorList>
            <person name="Wang G."/>
            <person name="Liu Z."/>
            <person name="Lin R."/>
            <person name="Li E."/>
            <person name="Mao Z."/>
            <person name="Ling J."/>
            <person name="Yin W."/>
            <person name="Xie B."/>
        </authorList>
    </citation>
    <scope>NUCLEOTIDE SEQUENCE [LARGE SCALE GENOMIC DNA]</scope>
    <source>
        <strain evidence="1">PLBJ-1</strain>
        <strain evidence="2">PLFJ-1</strain>
    </source>
</reference>
<evidence type="ECO:0000313" key="2">
    <source>
        <dbReference type="EMBL" id="OAQ92876.1"/>
    </source>
</evidence>
<dbReference type="AlphaFoldDB" id="A0A179HR33"/>
<dbReference type="EMBL" id="LSBI01000002">
    <property type="protein sequence ID" value="OAQ92876.1"/>
    <property type="molecule type" value="Genomic_DNA"/>
</dbReference>
<dbReference type="Proteomes" id="UP000078240">
    <property type="component" value="Unassembled WGS sequence"/>
</dbReference>
<accession>A0A179HR33</accession>
<comment type="caution">
    <text evidence="2">The sequence shown here is derived from an EMBL/GenBank/DDBJ whole genome shotgun (WGS) entry which is preliminary data.</text>
</comment>
<evidence type="ECO:0000313" key="1">
    <source>
        <dbReference type="EMBL" id="OAQ71803.1"/>
    </source>
</evidence>
<proteinExistence type="predicted"/>
<protein>
    <submittedName>
        <fullName evidence="2">Uncharacterized protein</fullName>
    </submittedName>
</protein>
<organism evidence="2 3">
    <name type="scientific">Purpureocillium lilacinum</name>
    <name type="common">Paecilomyces lilacinus</name>
    <dbReference type="NCBI Taxonomy" id="33203"/>
    <lineage>
        <taxon>Eukaryota</taxon>
        <taxon>Fungi</taxon>
        <taxon>Dikarya</taxon>
        <taxon>Ascomycota</taxon>
        <taxon>Pezizomycotina</taxon>
        <taxon>Sordariomycetes</taxon>
        <taxon>Hypocreomycetidae</taxon>
        <taxon>Hypocreales</taxon>
        <taxon>Ophiocordycipitaceae</taxon>
        <taxon>Purpureocillium</taxon>
    </lineage>
</organism>